<keyword evidence="2" id="KW-1185">Reference proteome</keyword>
<name>A0A9D4E6V4_DREPO</name>
<dbReference type="Proteomes" id="UP000828390">
    <property type="component" value="Unassembled WGS sequence"/>
</dbReference>
<protein>
    <submittedName>
        <fullName evidence="1">Uncharacterized protein</fullName>
    </submittedName>
</protein>
<comment type="caution">
    <text evidence="1">The sequence shown here is derived from an EMBL/GenBank/DDBJ whole genome shotgun (WGS) entry which is preliminary data.</text>
</comment>
<dbReference type="EMBL" id="JAIWYP010000009">
    <property type="protein sequence ID" value="KAH3773545.1"/>
    <property type="molecule type" value="Genomic_DNA"/>
</dbReference>
<sequence>MSRECRHTTFSRHSSDILSTLNTTRDRSVDIQDFLRIFEHDKDIIGTTFLIKFHDNQAINVAFRVLTRKTVDDALRTNGTTIQKSSSSQSNSSMERDVHSYIIQPAFLLTASASTSL</sequence>
<proteinExistence type="predicted"/>
<evidence type="ECO:0000313" key="2">
    <source>
        <dbReference type="Proteomes" id="UP000828390"/>
    </source>
</evidence>
<reference evidence="1" key="1">
    <citation type="journal article" date="2019" name="bioRxiv">
        <title>The Genome of the Zebra Mussel, Dreissena polymorpha: A Resource for Invasive Species Research.</title>
        <authorList>
            <person name="McCartney M.A."/>
            <person name="Auch B."/>
            <person name="Kono T."/>
            <person name="Mallez S."/>
            <person name="Zhang Y."/>
            <person name="Obille A."/>
            <person name="Becker A."/>
            <person name="Abrahante J.E."/>
            <person name="Garbe J."/>
            <person name="Badalamenti J.P."/>
            <person name="Herman A."/>
            <person name="Mangelson H."/>
            <person name="Liachko I."/>
            <person name="Sullivan S."/>
            <person name="Sone E.D."/>
            <person name="Koren S."/>
            <person name="Silverstein K.A.T."/>
            <person name="Beckman K.B."/>
            <person name="Gohl D.M."/>
        </authorList>
    </citation>
    <scope>NUCLEOTIDE SEQUENCE</scope>
    <source>
        <strain evidence="1">Duluth1</strain>
        <tissue evidence="1">Whole animal</tissue>
    </source>
</reference>
<evidence type="ECO:0000313" key="1">
    <source>
        <dbReference type="EMBL" id="KAH3773545.1"/>
    </source>
</evidence>
<dbReference type="AlphaFoldDB" id="A0A9D4E6V4"/>
<reference evidence="1" key="2">
    <citation type="submission" date="2020-11" db="EMBL/GenBank/DDBJ databases">
        <authorList>
            <person name="McCartney M.A."/>
            <person name="Auch B."/>
            <person name="Kono T."/>
            <person name="Mallez S."/>
            <person name="Becker A."/>
            <person name="Gohl D.M."/>
            <person name="Silverstein K.A.T."/>
            <person name="Koren S."/>
            <person name="Bechman K.B."/>
            <person name="Herman A."/>
            <person name="Abrahante J.E."/>
            <person name="Garbe J."/>
        </authorList>
    </citation>
    <scope>NUCLEOTIDE SEQUENCE</scope>
    <source>
        <strain evidence="1">Duluth1</strain>
        <tissue evidence="1">Whole animal</tissue>
    </source>
</reference>
<accession>A0A9D4E6V4</accession>
<organism evidence="1 2">
    <name type="scientific">Dreissena polymorpha</name>
    <name type="common">Zebra mussel</name>
    <name type="synonym">Mytilus polymorpha</name>
    <dbReference type="NCBI Taxonomy" id="45954"/>
    <lineage>
        <taxon>Eukaryota</taxon>
        <taxon>Metazoa</taxon>
        <taxon>Spiralia</taxon>
        <taxon>Lophotrochozoa</taxon>
        <taxon>Mollusca</taxon>
        <taxon>Bivalvia</taxon>
        <taxon>Autobranchia</taxon>
        <taxon>Heteroconchia</taxon>
        <taxon>Euheterodonta</taxon>
        <taxon>Imparidentia</taxon>
        <taxon>Neoheterodontei</taxon>
        <taxon>Myida</taxon>
        <taxon>Dreissenoidea</taxon>
        <taxon>Dreissenidae</taxon>
        <taxon>Dreissena</taxon>
    </lineage>
</organism>
<gene>
    <name evidence="1" type="ORF">DPMN_174907</name>
</gene>